<protein>
    <submittedName>
        <fullName evidence="1">Uncharacterized protein</fullName>
    </submittedName>
</protein>
<dbReference type="KEGG" id="wma:WM2015_1170"/>
<reference evidence="1 2" key="1">
    <citation type="submission" date="2015-07" db="EMBL/GenBank/DDBJ databases">
        <authorList>
            <person name="Noorani M."/>
        </authorList>
    </citation>
    <scope>NUCLEOTIDE SEQUENCE [LARGE SCALE GENOMIC DNA]</scope>
    <source>
        <strain evidence="1 2">KCTC 42284</strain>
    </source>
</reference>
<organism evidence="1 2">
    <name type="scientific">Wenzhouxiangella marina</name>
    <dbReference type="NCBI Taxonomy" id="1579979"/>
    <lineage>
        <taxon>Bacteria</taxon>
        <taxon>Pseudomonadati</taxon>
        <taxon>Pseudomonadota</taxon>
        <taxon>Gammaproteobacteria</taxon>
        <taxon>Chromatiales</taxon>
        <taxon>Wenzhouxiangellaceae</taxon>
        <taxon>Wenzhouxiangella</taxon>
    </lineage>
</organism>
<dbReference type="AlphaFoldDB" id="A0A0K0XV07"/>
<evidence type="ECO:0000313" key="2">
    <source>
        <dbReference type="Proteomes" id="UP000066624"/>
    </source>
</evidence>
<evidence type="ECO:0000313" key="1">
    <source>
        <dbReference type="EMBL" id="AKS41544.1"/>
    </source>
</evidence>
<dbReference type="Proteomes" id="UP000066624">
    <property type="component" value="Chromosome"/>
</dbReference>
<proteinExistence type="predicted"/>
<accession>A0A0K0XV07</accession>
<dbReference type="EMBL" id="CP012154">
    <property type="protein sequence ID" value="AKS41544.1"/>
    <property type="molecule type" value="Genomic_DNA"/>
</dbReference>
<name>A0A0K0XV07_9GAMM</name>
<keyword evidence="2" id="KW-1185">Reference proteome</keyword>
<sequence length="393" mass="41496">MLKETPMIQVSIFKEVRSASAPLLWSLVIALGWPGPAAAGGDLLGEQSLNEALGVVVPEPQIVNPSFEVGSFQIWPGYVADNGGVSGWEGSSVGNWGLNPISNGQSPFADNGAIPDGTQVGFLQSSPGGESRLSTLMTGLLPGSSYVVRFRANARSSNSVLVQVAVSGELREISLNGGPPALSQTISPVGGSNPYHRVSLVFTAVVASQALTIINGQGGDNTVLIDDFELLGDRAFADRFIAVPERLGFENLASELLPPGAVRNDGPFVLQVLSGDDWEILPEGNPGQTLSTGFQFPDIGDSLSIRRSDGGRFLFSRLDLRTLTTEPSDGLELQGRLNGQVLFSVGGISSSEPAWQTLEPGFDVAIDEVLLRIDSRGAEMLMLDNLVFGFLSN</sequence>
<gene>
    <name evidence="1" type="ORF">WM2015_1170</name>
</gene>
<dbReference type="Gene3D" id="2.60.120.260">
    <property type="entry name" value="Galactose-binding domain-like"/>
    <property type="match status" value="1"/>
</dbReference>